<evidence type="ECO:0000259" key="5">
    <source>
        <dbReference type="Pfam" id="PF00755"/>
    </source>
</evidence>
<reference evidence="6" key="1">
    <citation type="submission" date="2022-01" db="EMBL/GenBank/DDBJ databases">
        <authorList>
            <person name="King R."/>
        </authorList>
    </citation>
    <scope>NUCLEOTIDE SEQUENCE</scope>
</reference>
<evidence type="ECO:0000256" key="3">
    <source>
        <dbReference type="ARBA" id="ARBA00023315"/>
    </source>
</evidence>
<dbReference type="GO" id="GO:0005777">
    <property type="term" value="C:peroxisome"/>
    <property type="evidence" value="ECO:0007669"/>
    <property type="project" value="TreeGrafter"/>
</dbReference>
<dbReference type="PANTHER" id="PTHR22589:SF103">
    <property type="entry name" value="CARNITINE O-ACETYL-TRANSFERASE, ISOFORM A-RELATED"/>
    <property type="match status" value="1"/>
</dbReference>
<protein>
    <recommendedName>
        <fullName evidence="5">Choline/carnitine acyltransferase domain-containing protein</fullName>
    </recommendedName>
</protein>
<feature type="domain" description="Choline/carnitine acyltransferase" evidence="5">
    <location>
        <begin position="1"/>
        <end position="461"/>
    </location>
</feature>
<gene>
    <name evidence="6" type="ORF">CHIRRI_LOCUS14834</name>
</gene>
<comment type="similarity">
    <text evidence="1">Belongs to the carnitine/choline acetyltransferase family.</text>
</comment>
<sequence length="482" mass="54146">MQFKSLIDAKKVAVEKMGKNEMDMQQYHNVFGTCRIPGLPQDSVEFNRDSTHIAVAINDVFFKVPVYNVHGDILGENQLMEQLQFCVNEAMKVKNPLKIGVLTSDNRDNWAKAYQELIKNTQNVASLEDIQKSLFLLSIDKETPQIKDDIVTGEYLFLTGAGSSHNSGNRWYDKTIQFIIGTRGINGVTYEHSPAEGGPIAVLTDQVIKYVNDHEAGKATTAIGTGNFERPALLTFQSSPEVEQAIKLSSENIDKLTADVDMNYLHFNDYGKNFIKTQKFSPDSFIQMAIQFAFYRLHHVPGAHYESAGTRLYVHGRTECIRSCSKESVAFAKAMVESKDDKEKVQKMKDAIDAHKKYVSQAVQGFGIDRHLLGLKLIARENGIEVPALYADEGYVKASTYRLSTSQVPSVYNAFMCYGPLTYDGYGCCYSPRNNDMWFGLSSMRSNNETSTQLFKKSLEEALKLMQQVLMKAGEQPIKSKL</sequence>
<dbReference type="AlphaFoldDB" id="A0A9P0JBU6"/>
<proteinExistence type="inferred from homology"/>
<dbReference type="GO" id="GO:0019254">
    <property type="term" value="P:carnitine metabolic process, CoA-linked"/>
    <property type="evidence" value="ECO:0007669"/>
    <property type="project" value="TreeGrafter"/>
</dbReference>
<dbReference type="GO" id="GO:0004092">
    <property type="term" value="F:carnitine O-acetyltransferase activity"/>
    <property type="evidence" value="ECO:0007669"/>
    <property type="project" value="TreeGrafter"/>
</dbReference>
<dbReference type="Gene3D" id="3.30.559.70">
    <property type="entry name" value="Choline/Carnitine o-acyltransferase, domain 2"/>
    <property type="match status" value="1"/>
</dbReference>
<keyword evidence="7" id="KW-1185">Reference proteome</keyword>
<dbReference type="InterPro" id="IPR000542">
    <property type="entry name" value="Carn_acyl_trans"/>
</dbReference>
<dbReference type="Proteomes" id="UP001153620">
    <property type="component" value="Chromosome 4"/>
</dbReference>
<accession>A0A9P0JBU6</accession>
<feature type="active site" description="Proton acceptor" evidence="4">
    <location>
        <position position="192"/>
    </location>
</feature>
<evidence type="ECO:0000256" key="2">
    <source>
        <dbReference type="ARBA" id="ARBA00022679"/>
    </source>
</evidence>
<name>A0A9P0JBU6_9DIPT</name>
<reference evidence="6" key="2">
    <citation type="submission" date="2022-10" db="EMBL/GenBank/DDBJ databases">
        <authorList>
            <consortium name="ENA_rothamsted_submissions"/>
            <consortium name="culmorum"/>
            <person name="King R."/>
        </authorList>
    </citation>
    <scope>NUCLEOTIDE SEQUENCE</scope>
</reference>
<evidence type="ECO:0000313" key="6">
    <source>
        <dbReference type="EMBL" id="CAH1735571.1"/>
    </source>
</evidence>
<dbReference type="InterPro" id="IPR023213">
    <property type="entry name" value="CAT-like_dom_sf"/>
</dbReference>
<dbReference type="InterPro" id="IPR039551">
    <property type="entry name" value="Cho/carn_acyl_trans"/>
</dbReference>
<evidence type="ECO:0000256" key="1">
    <source>
        <dbReference type="ARBA" id="ARBA00005232"/>
    </source>
</evidence>
<dbReference type="SUPFAM" id="SSF52777">
    <property type="entry name" value="CoA-dependent acyltransferases"/>
    <property type="match status" value="2"/>
</dbReference>
<evidence type="ECO:0000256" key="4">
    <source>
        <dbReference type="PIRSR" id="PIRSR600542-1"/>
    </source>
</evidence>
<dbReference type="Gene3D" id="3.30.559.10">
    <property type="entry name" value="Chloramphenicol acetyltransferase-like domain"/>
    <property type="match status" value="1"/>
</dbReference>
<organism evidence="6 7">
    <name type="scientific">Chironomus riparius</name>
    <dbReference type="NCBI Taxonomy" id="315576"/>
    <lineage>
        <taxon>Eukaryota</taxon>
        <taxon>Metazoa</taxon>
        <taxon>Ecdysozoa</taxon>
        <taxon>Arthropoda</taxon>
        <taxon>Hexapoda</taxon>
        <taxon>Insecta</taxon>
        <taxon>Pterygota</taxon>
        <taxon>Neoptera</taxon>
        <taxon>Endopterygota</taxon>
        <taxon>Diptera</taxon>
        <taxon>Nematocera</taxon>
        <taxon>Chironomoidea</taxon>
        <taxon>Chironomidae</taxon>
        <taxon>Chironominae</taxon>
        <taxon>Chironomus</taxon>
    </lineage>
</organism>
<dbReference type="EMBL" id="OU895880">
    <property type="protein sequence ID" value="CAH1735571.1"/>
    <property type="molecule type" value="Genomic_DNA"/>
</dbReference>
<keyword evidence="3" id="KW-0012">Acyltransferase</keyword>
<evidence type="ECO:0000313" key="7">
    <source>
        <dbReference type="Proteomes" id="UP001153620"/>
    </source>
</evidence>
<dbReference type="InterPro" id="IPR042231">
    <property type="entry name" value="Cho/carn_acyl_trans_2"/>
</dbReference>
<dbReference type="PANTHER" id="PTHR22589">
    <property type="entry name" value="CARNITINE O-ACYLTRANSFERASE"/>
    <property type="match status" value="1"/>
</dbReference>
<dbReference type="Pfam" id="PF00755">
    <property type="entry name" value="Carn_acyltransf"/>
    <property type="match status" value="1"/>
</dbReference>
<keyword evidence="2" id="KW-0808">Transferase</keyword>